<sequence>MADRAPVALSWASISALGMRESNQDAIGDARKGGVACFVVADGAGGHAGGEVASRIAVETMIGTFVAAPAFGAAALLSRVEQANASVARDKQHASERQDMSTTLAALLIDEQAARAVWAHLGDTRIYLFRDGRLLYVSKDHSLTQQLIEAGYASTGQLRTHPQRNILYAALGAGGDTPPVVSDEIGVQPGDAFLVCTDGLWEWVVEDDMERSLRASGGPEDWLAALCATAQTHATASRKVRDNYSAYAVMLGAAG</sequence>
<accession>A0ABS8ITW4</accession>
<evidence type="ECO:0000259" key="1">
    <source>
        <dbReference type="PROSITE" id="PS51746"/>
    </source>
</evidence>
<dbReference type="InterPro" id="IPR001932">
    <property type="entry name" value="PPM-type_phosphatase-like_dom"/>
</dbReference>
<dbReference type="Pfam" id="PF13672">
    <property type="entry name" value="PP2C_2"/>
    <property type="match status" value="1"/>
</dbReference>
<dbReference type="Gene3D" id="3.60.40.10">
    <property type="entry name" value="PPM-type phosphatase domain"/>
    <property type="match status" value="1"/>
</dbReference>
<dbReference type="InterPro" id="IPR036457">
    <property type="entry name" value="PPM-type-like_dom_sf"/>
</dbReference>
<dbReference type="PROSITE" id="PS51746">
    <property type="entry name" value="PPM_2"/>
    <property type="match status" value="1"/>
</dbReference>
<evidence type="ECO:0000313" key="2">
    <source>
        <dbReference type="EMBL" id="MCC6071886.1"/>
    </source>
</evidence>
<dbReference type="Proteomes" id="UP001198701">
    <property type="component" value="Unassembled WGS sequence"/>
</dbReference>
<name>A0ABS8ITW4_9BURK</name>
<evidence type="ECO:0000313" key="3">
    <source>
        <dbReference type="Proteomes" id="UP001198701"/>
    </source>
</evidence>
<proteinExistence type="predicted"/>
<organism evidence="2 3">
    <name type="scientific">Massilia agrisoli</name>
    <dbReference type="NCBI Taxonomy" id="2892444"/>
    <lineage>
        <taxon>Bacteria</taxon>
        <taxon>Pseudomonadati</taxon>
        <taxon>Pseudomonadota</taxon>
        <taxon>Betaproteobacteria</taxon>
        <taxon>Burkholderiales</taxon>
        <taxon>Oxalobacteraceae</taxon>
        <taxon>Telluria group</taxon>
        <taxon>Massilia</taxon>
    </lineage>
</organism>
<keyword evidence="3" id="KW-1185">Reference proteome</keyword>
<comment type="caution">
    <text evidence="2">The sequence shown here is derived from an EMBL/GenBank/DDBJ whole genome shotgun (WGS) entry which is preliminary data.</text>
</comment>
<dbReference type="EMBL" id="JAJHPV010000013">
    <property type="protein sequence ID" value="MCC6071886.1"/>
    <property type="molecule type" value="Genomic_DNA"/>
</dbReference>
<dbReference type="SUPFAM" id="SSF81606">
    <property type="entry name" value="PP2C-like"/>
    <property type="match status" value="1"/>
</dbReference>
<reference evidence="2 3" key="1">
    <citation type="submission" date="2021-11" db="EMBL/GenBank/DDBJ databases">
        <authorList>
            <person name="Huq M.A."/>
        </authorList>
    </citation>
    <scope>NUCLEOTIDE SEQUENCE [LARGE SCALE GENOMIC DNA]</scope>
    <source>
        <strain evidence="2 3">MAHUQ-52</strain>
    </source>
</reference>
<dbReference type="RefSeq" id="WP_229432766.1">
    <property type="nucleotide sequence ID" value="NZ_JAJHPV010000013.1"/>
</dbReference>
<protein>
    <submittedName>
        <fullName evidence="2">Protein phosphatase 2C domain-containing protein</fullName>
    </submittedName>
</protein>
<dbReference type="SMART" id="SM00332">
    <property type="entry name" value="PP2Cc"/>
    <property type="match status" value="1"/>
</dbReference>
<feature type="domain" description="PPM-type phosphatase" evidence="1">
    <location>
        <begin position="10"/>
        <end position="251"/>
    </location>
</feature>
<gene>
    <name evidence="2" type="ORF">LMJ30_13050</name>
</gene>
<dbReference type="SMART" id="SM00331">
    <property type="entry name" value="PP2C_SIG"/>
    <property type="match status" value="1"/>
</dbReference>
<dbReference type="CDD" id="cd00143">
    <property type="entry name" value="PP2Cc"/>
    <property type="match status" value="1"/>
</dbReference>